<reference evidence="1 2" key="1">
    <citation type="submission" date="2019-05" db="EMBL/GenBank/DDBJ databases">
        <title>Another draft genome of Portunus trituberculatus and its Hox gene families provides insights of decapod evolution.</title>
        <authorList>
            <person name="Jeong J.-H."/>
            <person name="Song I."/>
            <person name="Kim S."/>
            <person name="Choi T."/>
            <person name="Kim D."/>
            <person name="Ryu S."/>
            <person name="Kim W."/>
        </authorList>
    </citation>
    <scope>NUCLEOTIDE SEQUENCE [LARGE SCALE GENOMIC DNA]</scope>
    <source>
        <tissue evidence="1">Muscle</tissue>
    </source>
</reference>
<comment type="caution">
    <text evidence="1">The sequence shown here is derived from an EMBL/GenBank/DDBJ whole genome shotgun (WGS) entry which is preliminary data.</text>
</comment>
<sequence>MKPHHTAQASRASCSRDSSQCPGVLYRLRSPLLLMKQDTRYIRECASTVSPSLPVIDAEHSVEDTQRRIALGVGVQHLQLKIHVVVLGIGEAMTGEYLVWIHSEPELQLPLRVHARHGERISVWMEAGSDPPPLNPHHLNARRPPHPPVRHYPSEKKDPRLYQLEHVPGALHQSRGASVLSLVVHYQGLQQRVHAHRLPADTNYVQRDLRRRHHQRIQDVCLHRTPLLAADEHHPPATSSHRRPSTVHHGAQRATPFHCFFLNLSV</sequence>
<dbReference type="Proteomes" id="UP000324222">
    <property type="component" value="Unassembled WGS sequence"/>
</dbReference>
<proteinExistence type="predicted"/>
<keyword evidence="2" id="KW-1185">Reference proteome</keyword>
<dbReference type="EMBL" id="VSRR010001059">
    <property type="protein sequence ID" value="MPC22190.1"/>
    <property type="molecule type" value="Genomic_DNA"/>
</dbReference>
<evidence type="ECO:0000313" key="1">
    <source>
        <dbReference type="EMBL" id="MPC22190.1"/>
    </source>
</evidence>
<accession>A0A5B7DL17</accession>
<gene>
    <name evidence="1" type="ORF">E2C01_015199</name>
</gene>
<protein>
    <submittedName>
        <fullName evidence="1">Uncharacterized protein</fullName>
    </submittedName>
</protein>
<dbReference type="AlphaFoldDB" id="A0A5B7DL17"/>
<evidence type="ECO:0000313" key="2">
    <source>
        <dbReference type="Proteomes" id="UP000324222"/>
    </source>
</evidence>
<organism evidence="1 2">
    <name type="scientific">Portunus trituberculatus</name>
    <name type="common">Swimming crab</name>
    <name type="synonym">Neptunus trituberculatus</name>
    <dbReference type="NCBI Taxonomy" id="210409"/>
    <lineage>
        <taxon>Eukaryota</taxon>
        <taxon>Metazoa</taxon>
        <taxon>Ecdysozoa</taxon>
        <taxon>Arthropoda</taxon>
        <taxon>Crustacea</taxon>
        <taxon>Multicrustacea</taxon>
        <taxon>Malacostraca</taxon>
        <taxon>Eumalacostraca</taxon>
        <taxon>Eucarida</taxon>
        <taxon>Decapoda</taxon>
        <taxon>Pleocyemata</taxon>
        <taxon>Brachyura</taxon>
        <taxon>Eubrachyura</taxon>
        <taxon>Portunoidea</taxon>
        <taxon>Portunidae</taxon>
        <taxon>Portuninae</taxon>
        <taxon>Portunus</taxon>
    </lineage>
</organism>
<name>A0A5B7DL17_PORTR</name>